<organism evidence="5 6">
    <name type="scientific">Halobacteriovorax marinus</name>
    <dbReference type="NCBI Taxonomy" id="97084"/>
    <lineage>
        <taxon>Bacteria</taxon>
        <taxon>Pseudomonadati</taxon>
        <taxon>Bdellovibrionota</taxon>
        <taxon>Bacteriovoracia</taxon>
        <taxon>Bacteriovoracales</taxon>
        <taxon>Halobacteriovoraceae</taxon>
        <taxon>Halobacteriovorax</taxon>
    </lineage>
</organism>
<evidence type="ECO:0000256" key="4">
    <source>
        <dbReference type="SAM" id="MobiDB-lite"/>
    </source>
</evidence>
<evidence type="ECO:0000256" key="1">
    <source>
        <dbReference type="ARBA" id="ARBA00023125"/>
    </source>
</evidence>
<dbReference type="PANTHER" id="PTHR10302">
    <property type="entry name" value="SINGLE-STRANDED DNA-BINDING PROTEIN"/>
    <property type="match status" value="1"/>
</dbReference>
<dbReference type="InterPro" id="IPR012340">
    <property type="entry name" value="NA-bd_OB-fold"/>
</dbReference>
<dbReference type="GO" id="GO:0009295">
    <property type="term" value="C:nucleoid"/>
    <property type="evidence" value="ECO:0007669"/>
    <property type="project" value="TreeGrafter"/>
</dbReference>
<dbReference type="Proteomes" id="UP000196531">
    <property type="component" value="Unassembled WGS sequence"/>
</dbReference>
<proteinExistence type="inferred from homology"/>
<comment type="caution">
    <text evidence="2">Lacks conserved residue(s) required for the propagation of feature annotation.</text>
</comment>
<comment type="caution">
    <text evidence="5">The sequence shown here is derived from an EMBL/GenBank/DDBJ whole genome shotgun (WGS) entry which is preliminary data.</text>
</comment>
<dbReference type="SUPFAM" id="SSF50249">
    <property type="entry name" value="Nucleic acid-binding proteins"/>
    <property type="match status" value="1"/>
</dbReference>
<dbReference type="InterPro" id="IPR011344">
    <property type="entry name" value="ssDNA-bd"/>
</dbReference>
<evidence type="ECO:0000313" key="6">
    <source>
        <dbReference type="Proteomes" id="UP000196531"/>
    </source>
</evidence>
<evidence type="ECO:0000256" key="2">
    <source>
        <dbReference type="HAMAP-Rule" id="MF_00984"/>
    </source>
</evidence>
<dbReference type="PANTHER" id="PTHR10302:SF27">
    <property type="entry name" value="SINGLE-STRANDED DNA-BINDING PROTEIN"/>
    <property type="match status" value="1"/>
</dbReference>
<dbReference type="AlphaFoldDB" id="A0A1Y5F605"/>
<feature type="compositionally biased region" description="Polar residues" evidence="4">
    <location>
        <begin position="145"/>
        <end position="156"/>
    </location>
</feature>
<evidence type="ECO:0000313" key="5">
    <source>
        <dbReference type="EMBL" id="OUR96224.1"/>
    </source>
</evidence>
<name>A0A1Y5F605_9BACT</name>
<dbReference type="PIRSF" id="PIRSF002070">
    <property type="entry name" value="SSB"/>
    <property type="match status" value="1"/>
</dbReference>
<dbReference type="PROSITE" id="PS50935">
    <property type="entry name" value="SSB"/>
    <property type="match status" value="1"/>
</dbReference>
<keyword evidence="1 2" id="KW-0238">DNA-binding</keyword>
<dbReference type="Pfam" id="PF00436">
    <property type="entry name" value="SSB"/>
    <property type="match status" value="1"/>
</dbReference>
<reference evidence="6" key="1">
    <citation type="journal article" date="2017" name="Proc. Natl. Acad. Sci. U.S.A.">
        <title>Simulation of Deepwater Horizon oil plume reveals substrate specialization within a complex community of hydrocarbon-degraders.</title>
        <authorList>
            <person name="Hu P."/>
            <person name="Dubinsky E.A."/>
            <person name="Probst A.J."/>
            <person name="Wang J."/>
            <person name="Sieber C.M.K."/>
            <person name="Tom L.M."/>
            <person name="Gardinali P."/>
            <person name="Banfield J.F."/>
            <person name="Atlas R.M."/>
            <person name="Andersen G.L."/>
        </authorList>
    </citation>
    <scope>NUCLEOTIDE SEQUENCE [LARGE SCALE GENOMIC DNA]</scope>
</reference>
<accession>A0A1Y5F605</accession>
<dbReference type="CDD" id="cd04496">
    <property type="entry name" value="SSB_OBF"/>
    <property type="match status" value="1"/>
</dbReference>
<dbReference type="Gene3D" id="2.40.50.140">
    <property type="entry name" value="Nucleic acid-binding proteins"/>
    <property type="match status" value="1"/>
</dbReference>
<gene>
    <name evidence="5" type="ORF">A9Q84_07655</name>
</gene>
<dbReference type="EMBL" id="MAAO01000006">
    <property type="protein sequence ID" value="OUR96224.1"/>
    <property type="molecule type" value="Genomic_DNA"/>
</dbReference>
<dbReference type="GO" id="GO:0006260">
    <property type="term" value="P:DNA replication"/>
    <property type="evidence" value="ECO:0007669"/>
    <property type="project" value="InterPro"/>
</dbReference>
<evidence type="ECO:0000256" key="3">
    <source>
        <dbReference type="PIRNR" id="PIRNR002070"/>
    </source>
</evidence>
<sequence>MSLNKVMIIGRLGKDPELKYTPSGAAVCNFSVATSETWADKSGQKQEKTEWHNIVVWGKLAELCNQYLAKGRQAYVEGSLSTRSWEKDGVKRYSTEINAKTIQFLGGQQANAGQGQSRDGGYNQSAPAAQPQQNNAMNQDYDIATDSNFTSDDIPF</sequence>
<feature type="region of interest" description="Disordered" evidence="4">
    <location>
        <begin position="108"/>
        <end position="156"/>
    </location>
</feature>
<comment type="subunit">
    <text evidence="2">Homotetramer.</text>
</comment>
<dbReference type="NCBIfam" id="TIGR00621">
    <property type="entry name" value="ssb"/>
    <property type="match status" value="1"/>
</dbReference>
<dbReference type="HAMAP" id="MF_00984">
    <property type="entry name" value="SSB"/>
    <property type="match status" value="1"/>
</dbReference>
<protein>
    <recommendedName>
        <fullName evidence="2 3">Single-stranded DNA-binding protein</fullName>
        <shortName evidence="2">SSB</shortName>
    </recommendedName>
</protein>
<feature type="compositionally biased region" description="Low complexity" evidence="4">
    <location>
        <begin position="123"/>
        <end position="139"/>
    </location>
</feature>
<dbReference type="InterPro" id="IPR000424">
    <property type="entry name" value="Primosome_PriB/ssb"/>
</dbReference>
<dbReference type="GO" id="GO:0003697">
    <property type="term" value="F:single-stranded DNA binding"/>
    <property type="evidence" value="ECO:0007669"/>
    <property type="project" value="UniProtKB-UniRule"/>
</dbReference>